<dbReference type="InterPro" id="IPR036895">
    <property type="entry name" value="Uracil-DNA_glycosylase-like_sf"/>
</dbReference>
<sequence length="219" mass="25050">MLEEFTELIPQELKDKSGSVFYSGKNAFKGNKDLYILGINPGGSEILQENETVAWHTKKVLEIDNANWSEYKDEIWKGTKPGNTGLQPRVLHLLNQLNVSPYEVPASNVCFVRSPREKNISKFLNTYAELCWPFHQKIIDELNVKVVLCFGQSAGDIVRKKLGASEKIDEFIETNRRNWKTRVFKNKKGQIVISATHPSRADWTNPDSDPSPLVKKYLR</sequence>
<dbReference type="AlphaFoldDB" id="A0A1H3CLZ3"/>
<proteinExistence type="predicted"/>
<gene>
    <name evidence="2" type="ORF">SAMN05444411_106201</name>
</gene>
<accession>A0A1H3CLZ3</accession>
<dbReference type="SUPFAM" id="SSF52141">
    <property type="entry name" value="Uracil-DNA glycosylase-like"/>
    <property type="match status" value="1"/>
</dbReference>
<evidence type="ECO:0000256" key="1">
    <source>
        <dbReference type="SAM" id="MobiDB-lite"/>
    </source>
</evidence>
<dbReference type="Gene3D" id="3.40.470.10">
    <property type="entry name" value="Uracil-DNA glycosylase-like domain"/>
    <property type="match status" value="1"/>
</dbReference>
<dbReference type="Proteomes" id="UP000199595">
    <property type="component" value="Unassembled WGS sequence"/>
</dbReference>
<evidence type="ECO:0000313" key="2">
    <source>
        <dbReference type="EMBL" id="SDX55106.1"/>
    </source>
</evidence>
<dbReference type="EMBL" id="FNNJ01000006">
    <property type="protein sequence ID" value="SDX55106.1"/>
    <property type="molecule type" value="Genomic_DNA"/>
</dbReference>
<protein>
    <submittedName>
        <fullName evidence="2">Uracil DNA glycosylase superfamily protein</fullName>
    </submittedName>
</protein>
<dbReference type="STRING" id="762486.SAMN05444411_106201"/>
<feature type="region of interest" description="Disordered" evidence="1">
    <location>
        <begin position="199"/>
        <end position="219"/>
    </location>
</feature>
<evidence type="ECO:0000313" key="3">
    <source>
        <dbReference type="Proteomes" id="UP000199595"/>
    </source>
</evidence>
<keyword evidence="3" id="KW-1185">Reference proteome</keyword>
<reference evidence="2 3" key="1">
    <citation type="submission" date="2016-10" db="EMBL/GenBank/DDBJ databases">
        <authorList>
            <person name="de Groot N.N."/>
        </authorList>
    </citation>
    <scope>NUCLEOTIDE SEQUENCE [LARGE SCALE GENOMIC DNA]</scope>
    <source>
        <strain evidence="2 3">DSM 24956</strain>
    </source>
</reference>
<name>A0A1H3CLZ3_9FLAO</name>
<dbReference type="RefSeq" id="WP_090123904.1">
    <property type="nucleotide sequence ID" value="NZ_FNNJ01000006.1"/>
</dbReference>
<organism evidence="2 3">
    <name type="scientific">Lutibacter oricola</name>
    <dbReference type="NCBI Taxonomy" id="762486"/>
    <lineage>
        <taxon>Bacteria</taxon>
        <taxon>Pseudomonadati</taxon>
        <taxon>Bacteroidota</taxon>
        <taxon>Flavobacteriia</taxon>
        <taxon>Flavobacteriales</taxon>
        <taxon>Flavobacteriaceae</taxon>
        <taxon>Lutibacter</taxon>
    </lineage>
</organism>
<dbReference type="OrthoDB" id="3838047at2"/>